<proteinExistence type="predicted"/>
<organism evidence="1 2">
    <name type="scientific">Candidatus Magnetoglobus multicellularis str. Araruama</name>
    <dbReference type="NCBI Taxonomy" id="890399"/>
    <lineage>
        <taxon>Bacteria</taxon>
        <taxon>Pseudomonadati</taxon>
        <taxon>Thermodesulfobacteriota</taxon>
        <taxon>Desulfobacteria</taxon>
        <taxon>Desulfobacterales</taxon>
        <taxon>Desulfobacteraceae</taxon>
        <taxon>Candidatus Magnetoglobus</taxon>
    </lineage>
</organism>
<evidence type="ECO:0000313" key="1">
    <source>
        <dbReference type="EMBL" id="ETR70239.1"/>
    </source>
</evidence>
<reference evidence="2" key="1">
    <citation type="submission" date="2012-11" db="EMBL/GenBank/DDBJ databases">
        <authorList>
            <person name="Lucero-Rivera Y.E."/>
            <person name="Tovar-Ramirez D."/>
        </authorList>
    </citation>
    <scope>NUCLEOTIDE SEQUENCE [LARGE SCALE GENOMIC DNA]</scope>
    <source>
        <strain evidence="2">Araruama</strain>
    </source>
</reference>
<sequence>MKRFSKKELFEIRNLIPIQLLMKDLRIPFIQENKIFRFLCPICKGYNTSIQHETNLGRCFNCNKNFNTIDITIKIRAANFVDSVKYLKKYLSNYQTRLANKSTQITNIESQHSWQKEINFIKSPESKNDSPTKISKIIQNIMKPAPKMDSDKNLRWSEYCRSNDKRLFIIEQKLALALNMLDKLENKNLKN</sequence>
<evidence type="ECO:0008006" key="3">
    <source>
        <dbReference type="Google" id="ProtNLM"/>
    </source>
</evidence>
<gene>
    <name evidence="1" type="ORF">OMM_03390</name>
</gene>
<dbReference type="AlphaFoldDB" id="A0A1V1P5R8"/>
<protein>
    <recommendedName>
        <fullName evidence="3">Zinc finger CHC2-type domain-containing protein</fullName>
    </recommendedName>
</protein>
<dbReference type="GO" id="GO:0008270">
    <property type="term" value="F:zinc ion binding"/>
    <property type="evidence" value="ECO:0007669"/>
    <property type="project" value="InterPro"/>
</dbReference>
<dbReference type="SUPFAM" id="SSF57783">
    <property type="entry name" value="Zinc beta-ribbon"/>
    <property type="match status" value="1"/>
</dbReference>
<accession>A0A1V1P5R8</accession>
<evidence type="ECO:0000313" key="2">
    <source>
        <dbReference type="Proteomes" id="UP000189670"/>
    </source>
</evidence>
<dbReference type="EMBL" id="ATBP01000460">
    <property type="protein sequence ID" value="ETR70239.1"/>
    <property type="molecule type" value="Genomic_DNA"/>
</dbReference>
<name>A0A1V1P5R8_9BACT</name>
<dbReference type="GO" id="GO:0006260">
    <property type="term" value="P:DNA replication"/>
    <property type="evidence" value="ECO:0007669"/>
    <property type="project" value="InterPro"/>
</dbReference>
<comment type="caution">
    <text evidence="1">The sequence shown here is derived from an EMBL/GenBank/DDBJ whole genome shotgun (WGS) entry which is preliminary data.</text>
</comment>
<dbReference type="InterPro" id="IPR036977">
    <property type="entry name" value="DNA_primase_Znf_CHC2"/>
</dbReference>
<dbReference type="GO" id="GO:0003677">
    <property type="term" value="F:DNA binding"/>
    <property type="evidence" value="ECO:0007669"/>
    <property type="project" value="InterPro"/>
</dbReference>
<dbReference type="Proteomes" id="UP000189670">
    <property type="component" value="Unassembled WGS sequence"/>
</dbReference>
<dbReference type="Gene3D" id="3.90.580.10">
    <property type="entry name" value="Zinc finger, CHC2-type domain"/>
    <property type="match status" value="1"/>
</dbReference>